<dbReference type="GeneTree" id="ENSGT00390000004990"/>
<dbReference type="GO" id="GO:0005813">
    <property type="term" value="C:centrosome"/>
    <property type="evidence" value="ECO:0007669"/>
    <property type="project" value="TreeGrafter"/>
</dbReference>
<dbReference type="GO" id="GO:0006508">
    <property type="term" value="P:proteolysis"/>
    <property type="evidence" value="ECO:0007669"/>
    <property type="project" value="InterPro"/>
</dbReference>
<feature type="region of interest" description="Disordered" evidence="1">
    <location>
        <begin position="1332"/>
        <end position="1356"/>
    </location>
</feature>
<dbReference type="PANTHER" id="PTHR12792">
    <property type="entry name" value="EXTRA SPINDLE POLES 1-RELATED"/>
    <property type="match status" value="1"/>
</dbReference>
<feature type="compositionally biased region" description="Polar residues" evidence="1">
    <location>
        <begin position="1333"/>
        <end position="1342"/>
    </location>
</feature>
<keyword evidence="3" id="KW-1185">Reference proteome</keyword>
<proteinExistence type="predicted"/>
<dbReference type="PANTHER" id="PTHR12792:SF0">
    <property type="entry name" value="SEPARIN"/>
    <property type="match status" value="1"/>
</dbReference>
<dbReference type="GO" id="GO:0051307">
    <property type="term" value="P:meiotic chromosome separation"/>
    <property type="evidence" value="ECO:0007669"/>
    <property type="project" value="TreeGrafter"/>
</dbReference>
<dbReference type="InterPro" id="IPR005314">
    <property type="entry name" value="Peptidase_C50"/>
</dbReference>
<dbReference type="GO" id="GO:0072686">
    <property type="term" value="C:mitotic spindle"/>
    <property type="evidence" value="ECO:0007669"/>
    <property type="project" value="TreeGrafter"/>
</dbReference>
<dbReference type="GO" id="GO:0005634">
    <property type="term" value="C:nucleus"/>
    <property type="evidence" value="ECO:0007669"/>
    <property type="project" value="InterPro"/>
</dbReference>
<feature type="region of interest" description="Disordered" evidence="1">
    <location>
        <begin position="1087"/>
        <end position="1111"/>
    </location>
</feature>
<reference evidence="2" key="2">
    <citation type="submission" date="2025-09" db="UniProtKB">
        <authorList>
            <consortium name="Ensembl"/>
        </authorList>
    </citation>
    <scope>IDENTIFICATION</scope>
</reference>
<protein>
    <recommendedName>
        <fullName evidence="4">Separin</fullName>
    </recommendedName>
</protein>
<organism evidence="2 3">
    <name type="scientific">Eptatretus burgeri</name>
    <name type="common">Inshore hagfish</name>
    <dbReference type="NCBI Taxonomy" id="7764"/>
    <lineage>
        <taxon>Eukaryota</taxon>
        <taxon>Metazoa</taxon>
        <taxon>Chordata</taxon>
        <taxon>Craniata</taxon>
        <taxon>Vertebrata</taxon>
        <taxon>Cyclostomata</taxon>
        <taxon>Myxini</taxon>
        <taxon>Myxiniformes</taxon>
        <taxon>Myxinidae</taxon>
        <taxon>Eptatretinae</taxon>
        <taxon>Eptatretus</taxon>
    </lineage>
</organism>
<reference evidence="2" key="1">
    <citation type="submission" date="2025-08" db="UniProtKB">
        <authorList>
            <consortium name="Ensembl"/>
        </authorList>
    </citation>
    <scope>IDENTIFICATION</scope>
</reference>
<sequence length="1356" mass="151727">MAMENLSNRREVTAQLRDLQVQVAAVVQQDCSTQITKLHTVCDRLLRACVRRLGDSSLPDDLPGSIAELSQHAVRGFLLAKCCQTPLYLEKILYNLVKSLFQNGEVDAAVSLFQELLAGLLRWRPICVNNARLKSDYDVLIKFSHNLVWKAAAQMDLRPKALAVRAEALKCLVLSEYSGRKVNEEEKLTAVLPPLVMQSLVAILKFKEDLKHLTSDDLMTLESNLFSPLRQMVVSQMDLPNSQQQFLQFHLLLQQAKLVAMVGPAKVKPAIAVQLRENLKKLAVVEGPLLLAVDICYALLDISSAEPELQKVPTFAPLACRLKSLDCSNDACVLESCEILLFALELLIHDPVHDELFWKSGFSVKNICGLHKFLQVYMDLVQQEPAKSLRLGQSKGYLGLLVMLVDLQLPYLILTQRDAVDKVLDIAQIAVESFGAILVAQNGDDAKNQVFAAGAVAFNLSRSLLQQGLYSQAVRFGRLACRQAEHAFVLMPDKNRVLRYISLYVESCRRAGCYREGLQAVADGCWILRDDLQYHLPTLLTLWGQVKGDGVTQGNVELQLLTLADFLGHREPKRDFLFTVLQAELRHCKAQRGDTAQERYNIICDLLELSPEGCSQPLDRVHHLLEFTQLLCYRDYSSQTDCTALDCVEEVLRLLESLQEENVKALNPGHVIDLKAIAHLWLYIVHVEDVAAKAVEKDSVQEKVPVLELDNVNDLDAEEKQIEDPRLHSNLCFLPPNEAENLDLALELWRDVLSVIELETLYCPSTTLLSLQVLTQLFRLIGKPLQALWACQLVERLSEVMGNLQASVLALCQAATLLLELQVPSYAQLFVDKAEAELQRAAEAGEDLAFLQETVWFTQSYWLLSTGQMELGCQRLHQLLAEPSVYRPSKACYVLKAKAWMLASFYLNLPHSRLDVDNRQSLLQQVQVPTGESSALGLAVAAHRLLVGVVSLLLGSCYLRLQPADLLDADTNAPKANIFLPQGDSLVMKWSLLSELLLVTCHVATLQKVHGNNLEAMSFCQEALKLASKLQLSRRCAFLLVTKAGLEAQKGHFEDCSLDLCRLASFVNTDYASEARRSRKIARPTRLQQVGNLTEAQPDEESPNDDKTFTLPEPGQVIVRRHAAQPNSPNASPTLHRRVKPCGPWTHNYCCRCPWCSDPMYLWVAVEWACVQSCLEEADGRKTRLHILLKAHALVEKLVHFIHSKLEVMLGALPQHVCNGSQSEKPETCWALKAKVLYTLSCTELTLRSFCHLQEHAEMATKLLSLGVHDNLGLGSNLLLLRALSLLVRLSARHDCSLVELFSQFWGIGFMVEPLIEPQDFVSDIQKSEETQTVKLSAQRPSRTNKKPPAEVCSCQ</sequence>
<evidence type="ECO:0000256" key="1">
    <source>
        <dbReference type="SAM" id="MobiDB-lite"/>
    </source>
</evidence>
<evidence type="ECO:0000313" key="2">
    <source>
        <dbReference type="Ensembl" id="ENSEBUP00000003560.1"/>
    </source>
</evidence>
<dbReference type="GO" id="GO:0004197">
    <property type="term" value="F:cysteine-type endopeptidase activity"/>
    <property type="evidence" value="ECO:0007669"/>
    <property type="project" value="InterPro"/>
</dbReference>
<accession>A0A8C4NAB5</accession>
<evidence type="ECO:0008006" key="4">
    <source>
        <dbReference type="Google" id="ProtNLM"/>
    </source>
</evidence>
<dbReference type="Ensembl" id="ENSEBUT00000003936.1">
    <property type="protein sequence ID" value="ENSEBUP00000003560.1"/>
    <property type="gene ID" value="ENSEBUG00000002576.1"/>
</dbReference>
<evidence type="ECO:0000313" key="3">
    <source>
        <dbReference type="Proteomes" id="UP000694388"/>
    </source>
</evidence>
<dbReference type="GO" id="GO:0005737">
    <property type="term" value="C:cytoplasm"/>
    <property type="evidence" value="ECO:0007669"/>
    <property type="project" value="TreeGrafter"/>
</dbReference>
<name>A0A8C4NAB5_EPTBU</name>
<dbReference type="Proteomes" id="UP000694388">
    <property type="component" value="Unplaced"/>
</dbReference>